<dbReference type="GO" id="GO:0051539">
    <property type="term" value="F:4 iron, 4 sulfur cluster binding"/>
    <property type="evidence" value="ECO:0007669"/>
    <property type="project" value="InterPro"/>
</dbReference>
<dbReference type="PANTHER" id="PTHR43034">
    <property type="entry name" value="ION-TRANSLOCATING OXIDOREDUCTASE COMPLEX SUBUNIT C"/>
    <property type="match status" value="1"/>
</dbReference>
<proteinExistence type="predicted"/>
<feature type="domain" description="RnfC Barrel sandwich hybrid" evidence="1">
    <location>
        <begin position="5"/>
        <end position="55"/>
    </location>
</feature>
<dbReference type="GO" id="GO:0009055">
    <property type="term" value="F:electron transfer activity"/>
    <property type="evidence" value="ECO:0007669"/>
    <property type="project" value="InterPro"/>
</dbReference>
<dbReference type="GO" id="GO:0016020">
    <property type="term" value="C:membrane"/>
    <property type="evidence" value="ECO:0007669"/>
    <property type="project" value="InterPro"/>
</dbReference>
<dbReference type="Pfam" id="PF13375">
    <property type="entry name" value="RnfC_N"/>
    <property type="match status" value="1"/>
</dbReference>
<gene>
    <name evidence="2" type="ORF">LCGC14_0557570</name>
</gene>
<dbReference type="InterPro" id="IPR026902">
    <property type="entry name" value="RnfC_N"/>
</dbReference>
<protein>
    <recommendedName>
        <fullName evidence="1">RnfC Barrel sandwich hybrid domain-containing protein</fullName>
    </recommendedName>
</protein>
<reference evidence="2" key="1">
    <citation type="journal article" date="2015" name="Nature">
        <title>Complex archaea that bridge the gap between prokaryotes and eukaryotes.</title>
        <authorList>
            <person name="Spang A."/>
            <person name="Saw J.H."/>
            <person name="Jorgensen S.L."/>
            <person name="Zaremba-Niedzwiedzka K."/>
            <person name="Martijn J."/>
            <person name="Lind A.E."/>
            <person name="van Eijk R."/>
            <person name="Schleper C."/>
            <person name="Guy L."/>
            <person name="Ettema T.J."/>
        </authorList>
    </citation>
    <scope>NUCLEOTIDE SEQUENCE</scope>
</reference>
<sequence>MAQLWDFSGGIHPTEHKQRSTAHAIRAAGIPGLLVLPLQQHIGAPAEPVVADNSRRQPGHGCSCACANVRYD</sequence>
<comment type="caution">
    <text evidence="2">The sequence shown here is derived from an EMBL/GenBank/DDBJ whole genome shotgun (WGS) entry which is preliminary data.</text>
</comment>
<dbReference type="AlphaFoldDB" id="A0A0F9RT26"/>
<evidence type="ECO:0000313" key="2">
    <source>
        <dbReference type="EMBL" id="KKN57879.1"/>
    </source>
</evidence>
<dbReference type="PANTHER" id="PTHR43034:SF2">
    <property type="entry name" value="ION-TRANSLOCATING OXIDOREDUCTASE COMPLEX SUBUNIT C"/>
    <property type="match status" value="1"/>
</dbReference>
<dbReference type="EMBL" id="LAZR01000784">
    <property type="protein sequence ID" value="KKN57879.1"/>
    <property type="molecule type" value="Genomic_DNA"/>
</dbReference>
<evidence type="ECO:0000259" key="1">
    <source>
        <dbReference type="Pfam" id="PF13375"/>
    </source>
</evidence>
<organism evidence="2">
    <name type="scientific">marine sediment metagenome</name>
    <dbReference type="NCBI Taxonomy" id="412755"/>
    <lineage>
        <taxon>unclassified sequences</taxon>
        <taxon>metagenomes</taxon>
        <taxon>ecological metagenomes</taxon>
    </lineage>
</organism>
<name>A0A0F9RT26_9ZZZZ</name>
<accession>A0A0F9RT26</accession>
<dbReference type="InterPro" id="IPR010208">
    <property type="entry name" value="Ion_transpt_RnfC/RsxC"/>
</dbReference>